<dbReference type="Proteomes" id="UP000468650">
    <property type="component" value="Unassembled WGS sequence"/>
</dbReference>
<evidence type="ECO:0000313" key="3">
    <source>
        <dbReference type="EMBL" id="KAB2814079.1"/>
    </source>
</evidence>
<protein>
    <submittedName>
        <fullName evidence="3">4'-phosphopantetheinyl transferase superfamily protein</fullName>
    </submittedName>
</protein>
<dbReference type="AlphaFoldDB" id="A0A6N6RKY4"/>
<reference evidence="3 4" key="1">
    <citation type="submission" date="2019-09" db="EMBL/GenBank/DDBJ databases">
        <title>Genomes of family Cryomorphaceae.</title>
        <authorList>
            <person name="Bowman J.P."/>
        </authorList>
    </citation>
    <scope>NUCLEOTIDE SEQUENCE [LARGE SCALE GENOMIC DNA]</scope>
    <source>
        <strain evidence="3 4">LMG 25704</strain>
    </source>
</reference>
<gene>
    <name evidence="3" type="ORF">F8C67_05195</name>
</gene>
<feature type="domain" description="4'-phosphopantetheinyl transferase" evidence="2">
    <location>
        <begin position="103"/>
        <end position="158"/>
    </location>
</feature>
<dbReference type="InterPro" id="IPR008278">
    <property type="entry name" value="4-PPantetheinyl_Trfase_dom"/>
</dbReference>
<accession>A0A6N6RKY4</accession>
<dbReference type="SUPFAM" id="SSF56214">
    <property type="entry name" value="4'-phosphopantetheinyl transferase"/>
    <property type="match status" value="1"/>
</dbReference>
<dbReference type="EMBL" id="WBVO01000002">
    <property type="protein sequence ID" value="KAB2814079.1"/>
    <property type="molecule type" value="Genomic_DNA"/>
</dbReference>
<dbReference type="InterPro" id="IPR037143">
    <property type="entry name" value="4-PPantetheinyl_Trfase_dom_sf"/>
</dbReference>
<name>A0A6N6RKY4_9FLAO</name>
<dbReference type="GO" id="GO:0000287">
    <property type="term" value="F:magnesium ion binding"/>
    <property type="evidence" value="ECO:0007669"/>
    <property type="project" value="InterPro"/>
</dbReference>
<dbReference type="RefSeq" id="WP_151666747.1">
    <property type="nucleotide sequence ID" value="NZ_WBVO01000002.1"/>
</dbReference>
<proteinExistence type="predicted"/>
<evidence type="ECO:0000313" key="4">
    <source>
        <dbReference type="Proteomes" id="UP000468650"/>
    </source>
</evidence>
<organism evidence="3 4">
    <name type="scientific">Phaeocystidibacter luteus</name>
    <dbReference type="NCBI Taxonomy" id="911197"/>
    <lineage>
        <taxon>Bacteria</taxon>
        <taxon>Pseudomonadati</taxon>
        <taxon>Bacteroidota</taxon>
        <taxon>Flavobacteriia</taxon>
        <taxon>Flavobacteriales</taxon>
        <taxon>Phaeocystidibacteraceae</taxon>
        <taxon>Phaeocystidibacter</taxon>
    </lineage>
</organism>
<dbReference type="OrthoDB" id="1190494at2"/>
<dbReference type="GO" id="GO:0008897">
    <property type="term" value="F:holo-[acyl-carrier-protein] synthase activity"/>
    <property type="evidence" value="ECO:0007669"/>
    <property type="project" value="InterPro"/>
</dbReference>
<sequence>MESPEHHLYYPEDHVSINLIATDQVTEADSVNLHPNDIRRLDERIHHEHKRKEFIASRTALRLLRPQYMLHYEGRCPILDGPGYISLAHSQEYGAAIHHPNRRVGIDVEPERPKLSRLATKFLNMAELDDVARGDSQFKLQILWGAKEALFKLHRMGGIEFKKHLFIDPITVSESGTVDAAIVTDDENIPCKIGWFFHANQYVVYAVSEIPLSP</sequence>
<keyword evidence="4" id="KW-1185">Reference proteome</keyword>
<keyword evidence="1 3" id="KW-0808">Transferase</keyword>
<dbReference type="Pfam" id="PF01648">
    <property type="entry name" value="ACPS"/>
    <property type="match status" value="1"/>
</dbReference>
<evidence type="ECO:0000256" key="1">
    <source>
        <dbReference type="ARBA" id="ARBA00022679"/>
    </source>
</evidence>
<dbReference type="Gene3D" id="3.90.470.20">
    <property type="entry name" value="4'-phosphopantetheinyl transferase domain"/>
    <property type="match status" value="2"/>
</dbReference>
<evidence type="ECO:0000259" key="2">
    <source>
        <dbReference type="Pfam" id="PF01648"/>
    </source>
</evidence>
<comment type="caution">
    <text evidence="3">The sequence shown here is derived from an EMBL/GenBank/DDBJ whole genome shotgun (WGS) entry which is preliminary data.</text>
</comment>